<organism evidence="2 3">
    <name type="scientific">Lasiosphaeria hispida</name>
    <dbReference type="NCBI Taxonomy" id="260671"/>
    <lineage>
        <taxon>Eukaryota</taxon>
        <taxon>Fungi</taxon>
        <taxon>Dikarya</taxon>
        <taxon>Ascomycota</taxon>
        <taxon>Pezizomycotina</taxon>
        <taxon>Sordariomycetes</taxon>
        <taxon>Sordariomycetidae</taxon>
        <taxon>Sordariales</taxon>
        <taxon>Lasiosphaeriaceae</taxon>
        <taxon>Lasiosphaeria</taxon>
    </lineage>
</organism>
<evidence type="ECO:0000313" key="2">
    <source>
        <dbReference type="EMBL" id="KAK3346051.1"/>
    </source>
</evidence>
<evidence type="ECO:0000313" key="3">
    <source>
        <dbReference type="Proteomes" id="UP001275084"/>
    </source>
</evidence>
<name>A0AAJ0MA98_9PEZI</name>
<keyword evidence="1" id="KW-0812">Transmembrane</keyword>
<keyword evidence="1" id="KW-1133">Transmembrane helix</keyword>
<keyword evidence="3" id="KW-1185">Reference proteome</keyword>
<feature type="transmembrane region" description="Helical" evidence="1">
    <location>
        <begin position="29"/>
        <end position="48"/>
    </location>
</feature>
<sequence>MTVRLWVNYSQVPAYIGDIMGAVQPDNRVFAMGAVTMAAQAQAGYIYGAYFFPTEDATKILLGFGVVTVCSGSCTVVHFW</sequence>
<dbReference type="Proteomes" id="UP001275084">
    <property type="component" value="Unassembled WGS sequence"/>
</dbReference>
<reference evidence="2" key="1">
    <citation type="journal article" date="2023" name="Mol. Phylogenet. Evol.">
        <title>Genome-scale phylogeny and comparative genomics of the fungal order Sordariales.</title>
        <authorList>
            <person name="Hensen N."/>
            <person name="Bonometti L."/>
            <person name="Westerberg I."/>
            <person name="Brannstrom I.O."/>
            <person name="Guillou S."/>
            <person name="Cros-Aarteil S."/>
            <person name="Calhoun S."/>
            <person name="Haridas S."/>
            <person name="Kuo A."/>
            <person name="Mondo S."/>
            <person name="Pangilinan J."/>
            <person name="Riley R."/>
            <person name="LaButti K."/>
            <person name="Andreopoulos B."/>
            <person name="Lipzen A."/>
            <person name="Chen C."/>
            <person name="Yan M."/>
            <person name="Daum C."/>
            <person name="Ng V."/>
            <person name="Clum A."/>
            <person name="Steindorff A."/>
            <person name="Ohm R.A."/>
            <person name="Martin F."/>
            <person name="Silar P."/>
            <person name="Natvig D.O."/>
            <person name="Lalanne C."/>
            <person name="Gautier V."/>
            <person name="Ament-Velasquez S.L."/>
            <person name="Kruys A."/>
            <person name="Hutchinson M.I."/>
            <person name="Powell A.J."/>
            <person name="Barry K."/>
            <person name="Miller A.N."/>
            <person name="Grigoriev I.V."/>
            <person name="Debuchy R."/>
            <person name="Gladieux P."/>
            <person name="Hiltunen Thoren M."/>
            <person name="Johannesson H."/>
        </authorList>
    </citation>
    <scope>NUCLEOTIDE SEQUENCE</scope>
    <source>
        <strain evidence="2">CBS 955.72</strain>
    </source>
</reference>
<accession>A0AAJ0MA98</accession>
<gene>
    <name evidence="2" type="ORF">B0T25DRAFT_550914</name>
</gene>
<dbReference type="AlphaFoldDB" id="A0AAJ0MA98"/>
<evidence type="ECO:0000256" key="1">
    <source>
        <dbReference type="SAM" id="Phobius"/>
    </source>
</evidence>
<protein>
    <submittedName>
        <fullName evidence="2">Uncharacterized protein</fullName>
    </submittedName>
</protein>
<keyword evidence="1" id="KW-0472">Membrane</keyword>
<dbReference type="EMBL" id="JAUIQD010000006">
    <property type="protein sequence ID" value="KAK3346051.1"/>
    <property type="molecule type" value="Genomic_DNA"/>
</dbReference>
<proteinExistence type="predicted"/>
<feature type="transmembrane region" description="Helical" evidence="1">
    <location>
        <begin position="60"/>
        <end position="79"/>
    </location>
</feature>
<reference evidence="2" key="2">
    <citation type="submission" date="2023-06" db="EMBL/GenBank/DDBJ databases">
        <authorList>
            <consortium name="Lawrence Berkeley National Laboratory"/>
            <person name="Haridas S."/>
            <person name="Hensen N."/>
            <person name="Bonometti L."/>
            <person name="Westerberg I."/>
            <person name="Brannstrom I.O."/>
            <person name="Guillou S."/>
            <person name="Cros-Aarteil S."/>
            <person name="Calhoun S."/>
            <person name="Kuo A."/>
            <person name="Mondo S."/>
            <person name="Pangilinan J."/>
            <person name="Riley R."/>
            <person name="Labutti K."/>
            <person name="Andreopoulos B."/>
            <person name="Lipzen A."/>
            <person name="Chen C."/>
            <person name="Yanf M."/>
            <person name="Daum C."/>
            <person name="Ng V."/>
            <person name="Clum A."/>
            <person name="Steindorff A."/>
            <person name="Ohm R."/>
            <person name="Martin F."/>
            <person name="Silar P."/>
            <person name="Natvig D."/>
            <person name="Lalanne C."/>
            <person name="Gautier V."/>
            <person name="Ament-Velasquez S.L."/>
            <person name="Kruys A."/>
            <person name="Hutchinson M.I."/>
            <person name="Powell A.J."/>
            <person name="Barry K."/>
            <person name="Miller A.N."/>
            <person name="Grigoriev I.V."/>
            <person name="Debuchy R."/>
            <person name="Gladieux P."/>
            <person name="Thoren M.H."/>
            <person name="Johannesson H."/>
        </authorList>
    </citation>
    <scope>NUCLEOTIDE SEQUENCE</scope>
    <source>
        <strain evidence="2">CBS 955.72</strain>
    </source>
</reference>
<comment type="caution">
    <text evidence="2">The sequence shown here is derived from an EMBL/GenBank/DDBJ whole genome shotgun (WGS) entry which is preliminary data.</text>
</comment>